<keyword evidence="4" id="KW-1185">Reference proteome</keyword>
<name>D4DGJ7_TRIVH</name>
<dbReference type="Proteomes" id="UP000008383">
    <property type="component" value="Unassembled WGS sequence"/>
</dbReference>
<organism evidence="3 4">
    <name type="scientific">Trichophyton verrucosum (strain HKI 0517)</name>
    <dbReference type="NCBI Taxonomy" id="663202"/>
    <lineage>
        <taxon>Eukaryota</taxon>
        <taxon>Fungi</taxon>
        <taxon>Dikarya</taxon>
        <taxon>Ascomycota</taxon>
        <taxon>Pezizomycotina</taxon>
        <taxon>Eurotiomycetes</taxon>
        <taxon>Eurotiomycetidae</taxon>
        <taxon>Onygenales</taxon>
        <taxon>Arthrodermataceae</taxon>
        <taxon>Trichophyton</taxon>
    </lineage>
</organism>
<dbReference type="PROSITE" id="PS50008">
    <property type="entry name" value="PIPLC_Y_DOMAIN"/>
    <property type="match status" value="1"/>
</dbReference>
<comment type="caution">
    <text evidence="3">The sequence shown here is derived from an EMBL/GenBank/DDBJ whole genome shotgun (WGS) entry which is preliminary data.</text>
</comment>
<dbReference type="GO" id="GO:0035556">
    <property type="term" value="P:intracellular signal transduction"/>
    <property type="evidence" value="ECO:0007669"/>
    <property type="project" value="InterPro"/>
</dbReference>
<keyword evidence="1" id="KW-0472">Membrane</keyword>
<dbReference type="GO" id="GO:0006629">
    <property type="term" value="P:lipid metabolic process"/>
    <property type="evidence" value="ECO:0007669"/>
    <property type="project" value="InterPro"/>
</dbReference>
<evidence type="ECO:0000313" key="4">
    <source>
        <dbReference type="Proteomes" id="UP000008383"/>
    </source>
</evidence>
<keyword evidence="1" id="KW-1133">Transmembrane helix</keyword>
<gene>
    <name evidence="3" type="ORF">TRV_06301</name>
</gene>
<evidence type="ECO:0000256" key="1">
    <source>
        <dbReference type="SAM" id="Phobius"/>
    </source>
</evidence>
<feature type="transmembrane region" description="Helical" evidence="1">
    <location>
        <begin position="12"/>
        <end position="31"/>
    </location>
</feature>
<dbReference type="SUPFAM" id="SSF53335">
    <property type="entry name" value="S-adenosyl-L-methionine-dependent methyltransferases"/>
    <property type="match status" value="1"/>
</dbReference>
<sequence>MVLSTNVLSYTLPVSIIAAYALGIASSIWLFPWAKRIAIYLITQLSADNTRIETNYTAQDESLYGLDHAALNIQLPPTTMWMNMGYWKDNGSVQLPEACEALLDKVLRTAGLDIKSKEGGETAREESNNAKKRVLLDLGFGCGEQTIHLMRNPVRLSPIFDEYIGITLDKVQHGFAQKRLQQKILHENQQEISTRPSKISLFCADAAQPSSWPDEVKKTLYDAFSINDSNNNMERYVMGLDTLYHFHPSRREIFKYSHSILRANLLAFDLFLAPSDPSSLKQIFNTLFLRLLTPALGAPFGNFVSPEAYTTMLEEAGYKTENIVIEDITDHVFVGLAGFLKKRCLDMAIMGLGGYIKWQVAGWLFRWLSSGGILRAGVVIAKVD</sequence>
<dbReference type="Gene3D" id="3.40.50.150">
    <property type="entry name" value="Vaccinia Virus protein VP39"/>
    <property type="match status" value="1"/>
</dbReference>
<dbReference type="InterPro" id="IPR001711">
    <property type="entry name" value="PLipase_C_Pinositol-sp_Y"/>
</dbReference>
<dbReference type="OrthoDB" id="4169890at2759"/>
<reference evidence="4" key="1">
    <citation type="journal article" date="2011" name="Genome Biol.">
        <title>Comparative and functional genomics provide insights into the pathogenicity of dermatophytic fungi.</title>
        <authorList>
            <person name="Burmester A."/>
            <person name="Shelest E."/>
            <person name="Gloeckner G."/>
            <person name="Heddergott C."/>
            <person name="Schindler S."/>
            <person name="Staib P."/>
            <person name="Heidel A."/>
            <person name="Felder M."/>
            <person name="Petzold A."/>
            <person name="Szafranski K."/>
            <person name="Feuermann M."/>
            <person name="Pedruzzi I."/>
            <person name="Priebe S."/>
            <person name="Groth M."/>
            <person name="Winkler R."/>
            <person name="Li W."/>
            <person name="Kniemeyer O."/>
            <person name="Schroeckh V."/>
            <person name="Hertweck C."/>
            <person name="Hube B."/>
            <person name="White T.C."/>
            <person name="Platzer M."/>
            <person name="Guthke R."/>
            <person name="Heitman J."/>
            <person name="Woestemeyer J."/>
            <person name="Zipfel P.F."/>
            <person name="Monod M."/>
            <person name="Brakhage A.A."/>
        </authorList>
    </citation>
    <scope>NUCLEOTIDE SEQUENCE [LARGE SCALE GENOMIC DNA]</scope>
    <source>
        <strain evidence="4">HKI 0517</strain>
    </source>
</reference>
<dbReference type="EMBL" id="ACYE01000359">
    <property type="protein sequence ID" value="EFE39027.1"/>
    <property type="molecule type" value="Genomic_DNA"/>
</dbReference>
<accession>D4DGJ7</accession>
<protein>
    <recommendedName>
        <fullName evidence="2">PI-PLC Y-box domain-containing protein</fullName>
    </recommendedName>
</protein>
<dbReference type="GO" id="GO:0004435">
    <property type="term" value="F:phosphatidylinositol-4,5-bisphosphate phospholipase C activity"/>
    <property type="evidence" value="ECO:0007669"/>
    <property type="project" value="InterPro"/>
</dbReference>
<dbReference type="InterPro" id="IPR029063">
    <property type="entry name" value="SAM-dependent_MTases_sf"/>
</dbReference>
<dbReference type="CDD" id="cd02440">
    <property type="entry name" value="AdoMet_MTases"/>
    <property type="match status" value="1"/>
</dbReference>
<dbReference type="GeneID" id="9583560"/>
<proteinExistence type="predicted"/>
<dbReference type="HOGENOM" id="CLU_039068_3_0_1"/>
<keyword evidence="1" id="KW-0812">Transmembrane</keyword>
<evidence type="ECO:0000313" key="3">
    <source>
        <dbReference type="EMBL" id="EFE39027.1"/>
    </source>
</evidence>
<evidence type="ECO:0000259" key="2">
    <source>
        <dbReference type="PROSITE" id="PS50008"/>
    </source>
</evidence>
<feature type="domain" description="PI-PLC Y-box" evidence="2">
    <location>
        <begin position="54"/>
        <end position="103"/>
    </location>
</feature>
<dbReference type="KEGG" id="tve:TRV_06301"/>
<dbReference type="AlphaFoldDB" id="D4DGJ7"/>
<dbReference type="RefSeq" id="XP_003019672.1">
    <property type="nucleotide sequence ID" value="XM_003019626.1"/>
</dbReference>